<evidence type="ECO:0000313" key="9">
    <source>
        <dbReference type="Proteomes" id="UP000255528"/>
    </source>
</evidence>
<feature type="transmembrane region" description="Helical" evidence="6">
    <location>
        <begin position="118"/>
        <end position="141"/>
    </location>
</feature>
<feature type="transmembrane region" description="Helical" evidence="6">
    <location>
        <begin position="86"/>
        <end position="106"/>
    </location>
</feature>
<dbReference type="GO" id="GO:0030255">
    <property type="term" value="P:protein secretion by the type IV secretion system"/>
    <property type="evidence" value="ECO:0007669"/>
    <property type="project" value="InterPro"/>
</dbReference>
<comment type="subcellular location">
    <subcellularLocation>
        <location evidence="1">Membrane</location>
        <topology evidence="1">Multi-pass membrane protein</topology>
    </subcellularLocation>
</comment>
<evidence type="ECO:0000256" key="5">
    <source>
        <dbReference type="SAM" id="MobiDB-lite"/>
    </source>
</evidence>
<dbReference type="Pfam" id="PF04610">
    <property type="entry name" value="TrbL"/>
    <property type="match status" value="1"/>
</dbReference>
<evidence type="ECO:0000256" key="1">
    <source>
        <dbReference type="ARBA" id="ARBA00004141"/>
    </source>
</evidence>
<feature type="transmembrane region" description="Helical" evidence="6">
    <location>
        <begin position="210"/>
        <end position="235"/>
    </location>
</feature>
<feature type="compositionally biased region" description="Basic and acidic residues" evidence="5">
    <location>
        <begin position="427"/>
        <end position="437"/>
    </location>
</feature>
<feature type="signal peptide" evidence="7">
    <location>
        <begin position="1"/>
        <end position="22"/>
    </location>
</feature>
<evidence type="ECO:0000256" key="3">
    <source>
        <dbReference type="ARBA" id="ARBA00022989"/>
    </source>
</evidence>
<accession>A0A381C4E8</accession>
<feature type="transmembrane region" description="Helical" evidence="6">
    <location>
        <begin position="55"/>
        <end position="74"/>
    </location>
</feature>
<feature type="region of interest" description="Disordered" evidence="5">
    <location>
        <begin position="393"/>
        <end position="448"/>
    </location>
</feature>
<sequence length="448" mass="46612">MKVASKLTFLGVVFFFSMNTYAGQLDSSGLLDTLLDKYQQVASTWTTVIGNYANWLFWGLVLISMVWTFGIIAMKGGGLQDLLAEIVRFFTVNGFFYYLLSNGPAISKSIIDSMRELAANALGTSAGISPSSIVDMAFVILTKISSAASIWSPMISTIMITVAIIVLVVMSLIAINMLIMLVSAWVLCYAGVILLGFGGSKWTSDITINYLRTVLSIGIQLFTMTLIIGIGQSFIDQYFSIIKDDVPDLNSLIVLLLASIILLVLTNKLPLLLSGVVGGASLQGIGGFGAGMITGAAATAISGAGAMAMGASAQVSGGASALKAAFESAQAAMAEESGSGGVIGGCEDTASVDTSGEQPYGKGSSSGGSEGFAASFSRAGRMASHMGSSMASGAAEYQSMKRSGNSSRVQQTIGGELATQIRKQTATRRDNRTHDDFAGDSLSGNNKS</sequence>
<keyword evidence="3 6" id="KW-1133">Transmembrane helix</keyword>
<reference evidence="8 9" key="1">
    <citation type="submission" date="2018-06" db="EMBL/GenBank/DDBJ databases">
        <authorList>
            <consortium name="Pathogen Informatics"/>
            <person name="Doyle S."/>
        </authorList>
    </citation>
    <scope>NUCLEOTIDE SEQUENCE [LARGE SCALE GENOMIC DNA]</scope>
    <source>
        <strain evidence="8 9">NCTC12119</strain>
    </source>
</reference>
<dbReference type="EMBL" id="UIGI01000001">
    <property type="protein sequence ID" value="SUW62707.1"/>
    <property type="molecule type" value="Genomic_DNA"/>
</dbReference>
<evidence type="ECO:0000313" key="8">
    <source>
        <dbReference type="EMBL" id="SUW62707.1"/>
    </source>
</evidence>
<keyword evidence="4 6" id="KW-0472">Membrane</keyword>
<feature type="compositionally biased region" description="Polar residues" evidence="5">
    <location>
        <begin position="400"/>
        <end position="413"/>
    </location>
</feature>
<evidence type="ECO:0000256" key="4">
    <source>
        <dbReference type="ARBA" id="ARBA00023136"/>
    </source>
</evidence>
<feature type="transmembrane region" description="Helical" evidence="6">
    <location>
        <begin position="153"/>
        <end position="173"/>
    </location>
</feature>
<dbReference type="InterPro" id="IPR014150">
    <property type="entry name" value="Conjugal_tfr_TrbL"/>
</dbReference>
<evidence type="ECO:0000256" key="6">
    <source>
        <dbReference type="SAM" id="Phobius"/>
    </source>
</evidence>
<feature type="region of interest" description="Disordered" evidence="5">
    <location>
        <begin position="337"/>
        <end position="369"/>
    </location>
</feature>
<gene>
    <name evidence="8" type="ORF">NCTC12119_01165</name>
</gene>
<keyword evidence="2 6" id="KW-0812">Transmembrane</keyword>
<dbReference type="GO" id="GO:0016020">
    <property type="term" value="C:membrane"/>
    <property type="evidence" value="ECO:0007669"/>
    <property type="project" value="UniProtKB-SubCell"/>
</dbReference>
<feature type="transmembrane region" description="Helical" evidence="6">
    <location>
        <begin position="179"/>
        <end position="198"/>
    </location>
</feature>
<evidence type="ECO:0000256" key="2">
    <source>
        <dbReference type="ARBA" id="ARBA00022692"/>
    </source>
</evidence>
<dbReference type="InterPro" id="IPR007688">
    <property type="entry name" value="Conjugal_tfr_TrbL/VirB6"/>
</dbReference>
<organism evidence="8 9">
    <name type="scientific">Buttiauxella agrestis</name>
    <dbReference type="NCBI Taxonomy" id="82977"/>
    <lineage>
        <taxon>Bacteria</taxon>
        <taxon>Pseudomonadati</taxon>
        <taxon>Pseudomonadota</taxon>
        <taxon>Gammaproteobacteria</taxon>
        <taxon>Enterobacterales</taxon>
        <taxon>Enterobacteriaceae</taxon>
        <taxon>Buttiauxella</taxon>
    </lineage>
</organism>
<feature type="transmembrane region" description="Helical" evidence="6">
    <location>
        <begin position="247"/>
        <end position="265"/>
    </location>
</feature>
<dbReference type="RefSeq" id="WP_115627614.1">
    <property type="nucleotide sequence ID" value="NZ_UIGI01000001.1"/>
</dbReference>
<evidence type="ECO:0000256" key="7">
    <source>
        <dbReference type="SAM" id="SignalP"/>
    </source>
</evidence>
<dbReference type="AlphaFoldDB" id="A0A381C4E8"/>
<proteinExistence type="predicted"/>
<keyword evidence="7" id="KW-0732">Signal</keyword>
<name>A0A381C4E8_9ENTR</name>
<feature type="chain" id="PRO_5017078088" evidence="7">
    <location>
        <begin position="23"/>
        <end position="448"/>
    </location>
</feature>
<dbReference type="NCBIfam" id="TIGR02783">
    <property type="entry name" value="TrbL_P"/>
    <property type="match status" value="1"/>
</dbReference>
<dbReference type="Proteomes" id="UP000255528">
    <property type="component" value="Unassembled WGS sequence"/>
</dbReference>
<protein>
    <submittedName>
        <fullName evidence="8">Conjugal transfer protein TrbL</fullName>
    </submittedName>
</protein>